<feature type="signal peptide" evidence="1">
    <location>
        <begin position="1"/>
        <end position="26"/>
    </location>
</feature>
<keyword evidence="1" id="KW-0732">Signal</keyword>
<keyword evidence="3" id="KW-1185">Reference proteome</keyword>
<sequence>MKNLLRKLPTLLIAAFVVFNFSSCSDDETPCTDQSLISFKVVVNDAEGNNVFGEESEWNSENVIITYLDEENELTEATFEVKTDSDDAIYFESSEISELSLDGILDFTLVLDEENSISFDYKVTVVSGTDCVAYEYEANDEDGESLETTGSNPVIYILTIGESEEEEEE</sequence>
<reference evidence="3" key="1">
    <citation type="journal article" date="2019" name="Int. J. Syst. Evol. Microbiol.">
        <title>The Global Catalogue of Microorganisms (GCM) 10K type strain sequencing project: providing services to taxonomists for standard genome sequencing and annotation.</title>
        <authorList>
            <consortium name="The Broad Institute Genomics Platform"/>
            <consortium name="The Broad Institute Genome Sequencing Center for Infectious Disease"/>
            <person name="Wu L."/>
            <person name="Ma J."/>
        </authorList>
    </citation>
    <scope>NUCLEOTIDE SEQUENCE [LARGE SCALE GENOMIC DNA]</scope>
    <source>
        <strain evidence="3">CGMCC 1.15180</strain>
    </source>
</reference>
<gene>
    <name evidence="2" type="ORF">ACFSKL_15755</name>
</gene>
<dbReference type="EMBL" id="JBHUHR010000039">
    <property type="protein sequence ID" value="MFD2036258.1"/>
    <property type="molecule type" value="Genomic_DNA"/>
</dbReference>
<protein>
    <recommendedName>
        <fullName evidence="4">Type 1 periplasmic binding fold superfamily protein</fullName>
    </recommendedName>
</protein>
<dbReference type="RefSeq" id="WP_376887286.1">
    <property type="nucleotide sequence ID" value="NZ_JBHUHR010000039.1"/>
</dbReference>
<evidence type="ECO:0008006" key="4">
    <source>
        <dbReference type="Google" id="ProtNLM"/>
    </source>
</evidence>
<dbReference type="Proteomes" id="UP001597361">
    <property type="component" value="Unassembled WGS sequence"/>
</dbReference>
<name>A0ABW4VNB7_9BACT</name>
<accession>A0ABW4VNB7</accession>
<organism evidence="2 3">
    <name type="scientific">Belliella marina</name>
    <dbReference type="NCBI Taxonomy" id="1644146"/>
    <lineage>
        <taxon>Bacteria</taxon>
        <taxon>Pseudomonadati</taxon>
        <taxon>Bacteroidota</taxon>
        <taxon>Cytophagia</taxon>
        <taxon>Cytophagales</taxon>
        <taxon>Cyclobacteriaceae</taxon>
        <taxon>Belliella</taxon>
    </lineage>
</organism>
<evidence type="ECO:0000313" key="2">
    <source>
        <dbReference type="EMBL" id="MFD2036258.1"/>
    </source>
</evidence>
<comment type="caution">
    <text evidence="2">The sequence shown here is derived from an EMBL/GenBank/DDBJ whole genome shotgun (WGS) entry which is preliminary data.</text>
</comment>
<evidence type="ECO:0000313" key="3">
    <source>
        <dbReference type="Proteomes" id="UP001597361"/>
    </source>
</evidence>
<feature type="chain" id="PRO_5047069744" description="Type 1 periplasmic binding fold superfamily protein" evidence="1">
    <location>
        <begin position="27"/>
        <end position="169"/>
    </location>
</feature>
<proteinExistence type="predicted"/>
<evidence type="ECO:0000256" key="1">
    <source>
        <dbReference type="SAM" id="SignalP"/>
    </source>
</evidence>